<evidence type="ECO:0000313" key="6">
    <source>
        <dbReference type="Proteomes" id="UP000007151"/>
    </source>
</evidence>
<protein>
    <submittedName>
        <fullName evidence="5">Cuticular protein RR-2 motif 72</fullName>
    </submittedName>
</protein>
<evidence type="ECO:0000256" key="2">
    <source>
        <dbReference type="ARBA" id="ARBA00022729"/>
    </source>
</evidence>
<evidence type="ECO:0000313" key="5">
    <source>
        <dbReference type="EMBL" id="OWR45667.1"/>
    </source>
</evidence>
<dbReference type="STRING" id="278856.A0A212EW29"/>
<dbReference type="PRINTS" id="PR00947">
    <property type="entry name" value="CUTICLE"/>
</dbReference>
<dbReference type="InterPro" id="IPR000618">
    <property type="entry name" value="Insect_cuticle"/>
</dbReference>
<evidence type="ECO:0000256" key="3">
    <source>
        <dbReference type="PROSITE-ProRule" id="PRU00497"/>
    </source>
</evidence>
<evidence type="ECO:0000256" key="1">
    <source>
        <dbReference type="ARBA" id="ARBA00022460"/>
    </source>
</evidence>
<reference evidence="5 6" key="1">
    <citation type="journal article" date="2011" name="Cell">
        <title>The monarch butterfly genome yields insights into long-distance migration.</title>
        <authorList>
            <person name="Zhan S."/>
            <person name="Merlin C."/>
            <person name="Boore J.L."/>
            <person name="Reppert S.M."/>
        </authorList>
    </citation>
    <scope>NUCLEOTIDE SEQUENCE [LARGE SCALE GENOMIC DNA]</scope>
    <source>
        <strain evidence="5">F-2</strain>
    </source>
</reference>
<dbReference type="PROSITE" id="PS00233">
    <property type="entry name" value="CHIT_BIND_RR_1"/>
    <property type="match status" value="1"/>
</dbReference>
<dbReference type="EMBL" id="AGBW02012104">
    <property type="protein sequence ID" value="OWR45667.1"/>
    <property type="molecule type" value="Genomic_DNA"/>
</dbReference>
<dbReference type="Pfam" id="PF00379">
    <property type="entry name" value="Chitin_bind_4"/>
    <property type="match status" value="1"/>
</dbReference>
<dbReference type="eggNOG" id="ENOG502TC1I">
    <property type="taxonomic scope" value="Eukaryota"/>
</dbReference>
<keyword evidence="6" id="KW-1185">Reference proteome</keyword>
<sequence length="159" mass="17867">MHSPYEIAVFACVIHVIVAIIVTDSPPTSTEYNYWYNIIDPTTGDTKSAQEIRQGDIVKGSYSVIDPDGTKRTVDYTAGGKLGFKAVIRNEPSNNHLSKRNYNAPVRGYLYPAPEKAKAPMLSTSNFIKYTDYFTPGNDTPTERNNFNNGEFFIPNYMH</sequence>
<dbReference type="GO" id="GO:0042302">
    <property type="term" value="F:structural constituent of cuticle"/>
    <property type="evidence" value="ECO:0007669"/>
    <property type="project" value="UniProtKB-UniRule"/>
</dbReference>
<feature type="signal peptide" evidence="4">
    <location>
        <begin position="1"/>
        <end position="19"/>
    </location>
</feature>
<dbReference type="PANTHER" id="PTHR12236:SF75">
    <property type="entry name" value="CUTICULAR PROTEIN 62BB, ISOFORM A"/>
    <property type="match status" value="1"/>
</dbReference>
<accession>A0A212EW29</accession>
<dbReference type="InterPro" id="IPR031311">
    <property type="entry name" value="CHIT_BIND_RR_consensus"/>
</dbReference>
<feature type="chain" id="PRO_5013301572" evidence="4">
    <location>
        <begin position="20"/>
        <end position="159"/>
    </location>
</feature>
<dbReference type="InParanoid" id="A0A212EW29"/>
<dbReference type="KEGG" id="dpl:KGM_204975"/>
<dbReference type="InterPro" id="IPR051217">
    <property type="entry name" value="Insect_Cuticle_Struc_Prot"/>
</dbReference>
<dbReference type="AlphaFoldDB" id="A0A212EW29"/>
<dbReference type="GO" id="GO:0005615">
    <property type="term" value="C:extracellular space"/>
    <property type="evidence" value="ECO:0007669"/>
    <property type="project" value="TreeGrafter"/>
</dbReference>
<dbReference type="GO" id="GO:0031012">
    <property type="term" value="C:extracellular matrix"/>
    <property type="evidence" value="ECO:0007669"/>
    <property type="project" value="TreeGrafter"/>
</dbReference>
<keyword evidence="2 4" id="KW-0732">Signal</keyword>
<name>A0A212EW29_DANPL</name>
<evidence type="ECO:0000256" key="4">
    <source>
        <dbReference type="SAM" id="SignalP"/>
    </source>
</evidence>
<organism evidence="5 6">
    <name type="scientific">Danaus plexippus plexippus</name>
    <dbReference type="NCBI Taxonomy" id="278856"/>
    <lineage>
        <taxon>Eukaryota</taxon>
        <taxon>Metazoa</taxon>
        <taxon>Ecdysozoa</taxon>
        <taxon>Arthropoda</taxon>
        <taxon>Hexapoda</taxon>
        <taxon>Insecta</taxon>
        <taxon>Pterygota</taxon>
        <taxon>Neoptera</taxon>
        <taxon>Endopterygota</taxon>
        <taxon>Lepidoptera</taxon>
        <taxon>Glossata</taxon>
        <taxon>Ditrysia</taxon>
        <taxon>Papilionoidea</taxon>
        <taxon>Nymphalidae</taxon>
        <taxon>Danainae</taxon>
        <taxon>Danaini</taxon>
        <taxon>Danaina</taxon>
        <taxon>Danaus</taxon>
        <taxon>Danaus</taxon>
    </lineage>
</organism>
<proteinExistence type="predicted"/>
<keyword evidence="1 3" id="KW-0193">Cuticle</keyword>
<gene>
    <name evidence="5" type="ORF">KGM_204975</name>
</gene>
<dbReference type="PROSITE" id="PS51155">
    <property type="entry name" value="CHIT_BIND_RR_2"/>
    <property type="match status" value="1"/>
</dbReference>
<dbReference type="PANTHER" id="PTHR12236">
    <property type="entry name" value="STRUCTURAL CONTITUENT OF CUTICLE"/>
    <property type="match status" value="1"/>
</dbReference>
<dbReference type="Proteomes" id="UP000007151">
    <property type="component" value="Unassembled WGS sequence"/>
</dbReference>
<comment type="caution">
    <text evidence="5">The sequence shown here is derived from an EMBL/GenBank/DDBJ whole genome shotgun (WGS) entry which is preliminary data.</text>
</comment>